<dbReference type="Gene3D" id="1.10.10.10">
    <property type="entry name" value="Winged helix-like DNA-binding domain superfamily/Winged helix DNA-binding domain"/>
    <property type="match status" value="1"/>
</dbReference>
<dbReference type="RefSeq" id="WP_136011970.1">
    <property type="nucleotide sequence ID" value="NZ_SRYE01000001.1"/>
</dbReference>
<dbReference type="OrthoDB" id="7688673at2"/>
<comment type="caution">
    <text evidence="8">The sequence shown here is derived from an EMBL/GenBank/DDBJ whole genome shotgun (WGS) entry which is preliminary data.</text>
</comment>
<organism evidence="8 9">
    <name type="scientific">Muricaecibacterium torontonense</name>
    <dbReference type="NCBI Taxonomy" id="3032871"/>
    <lineage>
        <taxon>Bacteria</taxon>
        <taxon>Bacillati</taxon>
        <taxon>Actinomycetota</taxon>
        <taxon>Coriobacteriia</taxon>
        <taxon>Coriobacteriales</taxon>
        <taxon>Atopobiaceae</taxon>
        <taxon>Muricaecibacterium</taxon>
    </lineage>
</organism>
<evidence type="ECO:0000256" key="4">
    <source>
        <dbReference type="ARBA" id="ARBA00023125"/>
    </source>
</evidence>
<keyword evidence="2" id="KW-0678">Repressor</keyword>
<dbReference type="Pfam" id="PF08220">
    <property type="entry name" value="HTH_DeoR"/>
    <property type="match status" value="1"/>
</dbReference>
<dbReference type="InterPro" id="IPR037171">
    <property type="entry name" value="NagB/RpiA_transferase-like"/>
</dbReference>
<dbReference type="InterPro" id="IPR000485">
    <property type="entry name" value="AsnC-type_HTH_dom"/>
</dbReference>
<dbReference type="PANTHER" id="PTHR30363">
    <property type="entry name" value="HTH-TYPE TRANSCRIPTIONAL REGULATOR SRLR-RELATED"/>
    <property type="match status" value="1"/>
</dbReference>
<accession>A0A4S2F6J2</accession>
<dbReference type="Gene3D" id="3.40.50.1360">
    <property type="match status" value="1"/>
</dbReference>
<dbReference type="SUPFAM" id="SSF100950">
    <property type="entry name" value="NagB/RpiA/CoA transferase-like"/>
    <property type="match status" value="1"/>
</dbReference>
<keyword evidence="9" id="KW-1185">Reference proteome</keyword>
<dbReference type="PANTHER" id="PTHR30363:SF4">
    <property type="entry name" value="GLYCEROL-3-PHOSPHATE REGULON REPRESSOR"/>
    <property type="match status" value="1"/>
</dbReference>
<dbReference type="SMART" id="SM01134">
    <property type="entry name" value="DeoRC"/>
    <property type="match status" value="1"/>
</dbReference>
<dbReference type="GO" id="GO:0043565">
    <property type="term" value="F:sequence-specific DNA binding"/>
    <property type="evidence" value="ECO:0007669"/>
    <property type="project" value="InterPro"/>
</dbReference>
<dbReference type="EMBL" id="SRYE01000001">
    <property type="protein sequence ID" value="TGY63343.1"/>
    <property type="molecule type" value="Genomic_DNA"/>
</dbReference>
<sequence>MGKRDARILELLTEHERLEVAQLARELGVSSVTMRKDLDDLESRDVIKREHGYAVLGNPNDINGRLAYHYETKRSIAAAAAGLVGSGETVMVESGSCCALLAQELASASMGVTMVTNSAFIAGYVRREPGAKTILLGGTYQNDAQVNVGPMVAQSAKNFCVDRLFIGVDGYMPNQGFTNSDQMRAQAVLDMAAQAQQVIVLTESDKFLRHGVVPMRLAGKIACVVTDDGLDPLIAQAIQGAGVQLICVPRED</sequence>
<dbReference type="PRINTS" id="PR00033">
    <property type="entry name" value="HTHASNC"/>
</dbReference>
<evidence type="ECO:0000259" key="7">
    <source>
        <dbReference type="PROSITE" id="PS51000"/>
    </source>
</evidence>
<dbReference type="InterPro" id="IPR036388">
    <property type="entry name" value="WH-like_DNA-bd_sf"/>
</dbReference>
<feature type="domain" description="HTH deoR-type" evidence="7">
    <location>
        <begin position="1"/>
        <end position="56"/>
    </location>
</feature>
<dbReference type="SMART" id="SM00420">
    <property type="entry name" value="HTH_DEOR"/>
    <property type="match status" value="1"/>
</dbReference>
<keyword evidence="4" id="KW-0238">DNA-binding</keyword>
<dbReference type="AlphaFoldDB" id="A0A4S2F6J2"/>
<evidence type="ECO:0000313" key="9">
    <source>
        <dbReference type="Proteomes" id="UP000310263"/>
    </source>
</evidence>
<comment type="function">
    <text evidence="6">Repressor of the lactose catabolism operon. Galactose-6-phosphate is the inducer.</text>
</comment>
<dbReference type="PROSITE" id="PS00894">
    <property type="entry name" value="HTH_DEOR_1"/>
    <property type="match status" value="1"/>
</dbReference>
<proteinExistence type="predicted"/>
<gene>
    <name evidence="8" type="ORF">E5334_02255</name>
</gene>
<dbReference type="InterPro" id="IPR001034">
    <property type="entry name" value="DeoR_HTH"/>
</dbReference>
<name>A0A4S2F6J2_9ACTN</name>
<evidence type="ECO:0000256" key="2">
    <source>
        <dbReference type="ARBA" id="ARBA00022491"/>
    </source>
</evidence>
<dbReference type="Proteomes" id="UP000310263">
    <property type="component" value="Unassembled WGS sequence"/>
</dbReference>
<evidence type="ECO:0000256" key="3">
    <source>
        <dbReference type="ARBA" id="ARBA00023015"/>
    </source>
</evidence>
<dbReference type="Pfam" id="PF00455">
    <property type="entry name" value="DeoRC"/>
    <property type="match status" value="1"/>
</dbReference>
<dbReference type="InterPro" id="IPR018356">
    <property type="entry name" value="Tscrpt_reg_HTH_DeoR_CS"/>
</dbReference>
<dbReference type="InterPro" id="IPR036390">
    <property type="entry name" value="WH_DNA-bd_sf"/>
</dbReference>
<evidence type="ECO:0000256" key="6">
    <source>
        <dbReference type="ARBA" id="ARBA00024937"/>
    </source>
</evidence>
<dbReference type="GO" id="GO:0003700">
    <property type="term" value="F:DNA-binding transcription factor activity"/>
    <property type="evidence" value="ECO:0007669"/>
    <property type="project" value="InterPro"/>
</dbReference>
<dbReference type="InterPro" id="IPR050313">
    <property type="entry name" value="Carb_Metab_HTH_regulators"/>
</dbReference>
<dbReference type="InterPro" id="IPR014036">
    <property type="entry name" value="DeoR-like_C"/>
</dbReference>
<evidence type="ECO:0000256" key="5">
    <source>
        <dbReference type="ARBA" id="ARBA00023163"/>
    </source>
</evidence>
<evidence type="ECO:0000313" key="8">
    <source>
        <dbReference type="EMBL" id="TGY63343.1"/>
    </source>
</evidence>
<dbReference type="SUPFAM" id="SSF46785">
    <property type="entry name" value="Winged helix' DNA-binding domain"/>
    <property type="match status" value="1"/>
</dbReference>
<keyword evidence="3" id="KW-0805">Transcription regulation</keyword>
<evidence type="ECO:0000256" key="1">
    <source>
        <dbReference type="ARBA" id="ARBA00021390"/>
    </source>
</evidence>
<dbReference type="PROSITE" id="PS51000">
    <property type="entry name" value="HTH_DEOR_2"/>
    <property type="match status" value="1"/>
</dbReference>
<keyword evidence="5" id="KW-0804">Transcription</keyword>
<reference evidence="8 9" key="1">
    <citation type="submission" date="2019-04" db="EMBL/GenBank/DDBJ databases">
        <title>Microbes associate with the intestines of laboratory mice.</title>
        <authorList>
            <person name="Navarre W."/>
            <person name="Wong E."/>
            <person name="Huang K."/>
            <person name="Tropini C."/>
            <person name="Ng K."/>
            <person name="Yu B."/>
        </authorList>
    </citation>
    <scope>NUCLEOTIDE SEQUENCE [LARGE SCALE GENOMIC DNA]</scope>
    <source>
        <strain evidence="8 9">NM07_P-09</strain>
    </source>
</reference>
<dbReference type="PRINTS" id="PR00037">
    <property type="entry name" value="HTHLACR"/>
</dbReference>
<protein>
    <recommendedName>
        <fullName evidence="1">Lactose phosphotransferase system repressor</fullName>
    </recommendedName>
</protein>